<protein>
    <submittedName>
        <fullName evidence="2">DNA-binding protein</fullName>
    </submittedName>
</protein>
<feature type="compositionally biased region" description="Basic and acidic residues" evidence="1">
    <location>
        <begin position="80"/>
        <end position="98"/>
    </location>
</feature>
<evidence type="ECO:0000256" key="1">
    <source>
        <dbReference type="SAM" id="MobiDB-lite"/>
    </source>
</evidence>
<accession>A0A371J4H4</accession>
<name>A0A371J4H4_9FIRM</name>
<organism evidence="2 3">
    <name type="scientific">Romboutsia weinsteinii</name>
    <dbReference type="NCBI Taxonomy" id="2020949"/>
    <lineage>
        <taxon>Bacteria</taxon>
        <taxon>Bacillati</taxon>
        <taxon>Bacillota</taxon>
        <taxon>Clostridia</taxon>
        <taxon>Peptostreptococcales</taxon>
        <taxon>Peptostreptococcaceae</taxon>
        <taxon>Romboutsia</taxon>
    </lineage>
</organism>
<sequence>MQANERIEKFLALQNKNIKFDDISKELGVASKTLRSFLNKKGYKMEEGVYKLKEEAKDANQIAFTEIKEKSPKSAAKKAKTTETIKSTNKEVAKETKPKVKSKATTKSVSKEKETTIASKAKSNTSTTSKAKATTNAVSKVKPKKDRKINIIQEDLDKLCEVYDWYLEVKDNKTFKPKKASNKKDIVLDEAKIDELKSTTIRLEKSTWEDFERLCSNSEYSKQEIITQALKDFMKEYKYLL</sequence>
<evidence type="ECO:0000313" key="2">
    <source>
        <dbReference type="EMBL" id="RDY27567.1"/>
    </source>
</evidence>
<dbReference type="EMBL" id="NOJY02000012">
    <property type="protein sequence ID" value="RDY27567.1"/>
    <property type="molecule type" value="Genomic_DNA"/>
</dbReference>
<dbReference type="RefSeq" id="WP_094367457.1">
    <property type="nucleotide sequence ID" value="NZ_NOJY02000012.1"/>
</dbReference>
<reference evidence="2 3" key="1">
    <citation type="journal article" date="2017" name="Genome Announc.">
        <title>Draft Genome Sequence of Romboutsia weinsteinii sp. nov. Strain CCRI-19649(T) Isolated from Surface Water.</title>
        <authorList>
            <person name="Maheux A.F."/>
            <person name="Boudreau D.K."/>
            <person name="Berube E."/>
            <person name="Boissinot M."/>
            <person name="Cantin P."/>
            <person name="Raymond F."/>
            <person name="Corbeil J."/>
            <person name="Omar R.F."/>
            <person name="Bergeron M.G."/>
        </authorList>
    </citation>
    <scope>NUCLEOTIDE SEQUENCE [LARGE SCALE GENOMIC DNA]</scope>
    <source>
        <strain evidence="2 3">CCRI-19649</strain>
    </source>
</reference>
<keyword evidence="3" id="KW-1185">Reference proteome</keyword>
<dbReference type="GO" id="GO:0003677">
    <property type="term" value="F:DNA binding"/>
    <property type="evidence" value="ECO:0007669"/>
    <property type="project" value="UniProtKB-KW"/>
</dbReference>
<gene>
    <name evidence="2" type="ORF">CHL78_008870</name>
</gene>
<dbReference type="OrthoDB" id="1752260at2"/>
<comment type="caution">
    <text evidence="2">The sequence shown here is derived from an EMBL/GenBank/DDBJ whole genome shotgun (WGS) entry which is preliminary data.</text>
</comment>
<evidence type="ECO:0000313" key="3">
    <source>
        <dbReference type="Proteomes" id="UP000215694"/>
    </source>
</evidence>
<feature type="region of interest" description="Disordered" evidence="1">
    <location>
        <begin position="70"/>
        <end position="132"/>
    </location>
</feature>
<proteinExistence type="predicted"/>
<dbReference type="Proteomes" id="UP000215694">
    <property type="component" value="Unassembled WGS sequence"/>
</dbReference>
<dbReference type="AlphaFoldDB" id="A0A371J4H4"/>
<keyword evidence="2" id="KW-0238">DNA-binding</keyword>
<feature type="compositionally biased region" description="Low complexity" evidence="1">
    <location>
        <begin position="116"/>
        <end position="132"/>
    </location>
</feature>